<evidence type="ECO:0008006" key="3">
    <source>
        <dbReference type="Google" id="ProtNLM"/>
    </source>
</evidence>
<evidence type="ECO:0000313" key="2">
    <source>
        <dbReference type="Proteomes" id="UP000001197"/>
    </source>
</evidence>
<accession>A0A090D713</accession>
<proteinExistence type="predicted"/>
<reference evidence="1 2" key="1">
    <citation type="journal article" date="2008" name="Genome Biol.">
        <title>The genome sequence of the model ascomycete fungus Podospora anserina.</title>
        <authorList>
            <person name="Espagne E."/>
            <person name="Lespinet O."/>
            <person name="Malagnac F."/>
            <person name="Da Silva C."/>
            <person name="Jaillon O."/>
            <person name="Porcel B.M."/>
            <person name="Couloux A."/>
            <person name="Aury J.-M."/>
            <person name="Segurens B."/>
            <person name="Poulain J."/>
            <person name="Anthouard V."/>
            <person name="Grossetete S."/>
            <person name="Khalili H."/>
            <person name="Coppin E."/>
            <person name="Dequard-Chablat M."/>
            <person name="Picard M."/>
            <person name="Contamine V."/>
            <person name="Arnaise S."/>
            <person name="Bourdais A."/>
            <person name="Berteaux-Lecellier V."/>
            <person name="Gautheret D."/>
            <person name="de Vries R.P."/>
            <person name="Battaglia E."/>
            <person name="Coutinho P.M."/>
            <person name="Danchin E.G.J."/>
            <person name="Henrissat B."/>
            <person name="El Khoury R."/>
            <person name="Sainsard-Chanet A."/>
            <person name="Boivin A."/>
            <person name="Pinan-Lucarre B."/>
            <person name="Sellem C.H."/>
            <person name="Debuchy R."/>
            <person name="Wincker P."/>
            <person name="Weissenbach J."/>
            <person name="Silar P."/>
        </authorList>
    </citation>
    <scope>NUCLEOTIDE SEQUENCE [LARGE SCALE GENOMIC DNA]</scope>
    <source>
        <strain evidence="2">S / ATCC MYA-4624 / DSM 980 / FGSC 10383</strain>
    </source>
</reference>
<dbReference type="Gene3D" id="1.10.600.10">
    <property type="entry name" value="Farnesyl Diphosphate Synthase"/>
    <property type="match status" value="1"/>
</dbReference>
<organism evidence="1 2">
    <name type="scientific">Podospora anserina (strain S / ATCC MYA-4624 / DSM 980 / FGSC 10383)</name>
    <name type="common">Pleurage anserina</name>
    <dbReference type="NCBI Taxonomy" id="515849"/>
    <lineage>
        <taxon>Eukaryota</taxon>
        <taxon>Fungi</taxon>
        <taxon>Dikarya</taxon>
        <taxon>Ascomycota</taxon>
        <taxon>Pezizomycotina</taxon>
        <taxon>Sordariomycetes</taxon>
        <taxon>Sordariomycetidae</taxon>
        <taxon>Sordariales</taxon>
        <taxon>Podosporaceae</taxon>
        <taxon>Podospora</taxon>
        <taxon>Podospora anserina</taxon>
    </lineage>
</organism>
<sequence length="310" mass="34885">MCRENNDREWDSQLLFCLRPHLQPNISVVETLSPFHQHLLLSHLTTTHYLPKMESLSGQTLLLPPTTHFLRTWKSSSPPQFPPPAPHPLHNRLTEEVINPILSSLIPQPKALQKAIEYDTALLVCGLYPSLAAGSEDFEKLKTVAVWVVWIVLWDDAIDSDSSGGINAREYVEVSKRYVRWCLLREGEEEPDAPTKVCELMKSAGGRLRGVNGWGEGDVRRLWGVLECYMDDCLVEYRVRMSGTTVAELRLLGDEVGEQEFWAWRTGTSGVGAFCLMGRVMNGGGGLSGEVWGWEEVRGMEMMVIKSFVV</sequence>
<dbReference type="EMBL" id="FO904939">
    <property type="protein sequence ID" value="CDP28508.1"/>
    <property type="molecule type" value="Genomic_DNA"/>
</dbReference>
<protein>
    <recommendedName>
        <fullName evidence="3">Terpene synthase</fullName>
    </recommendedName>
</protein>
<dbReference type="InParanoid" id="A0A090D713"/>
<dbReference type="SUPFAM" id="SSF48576">
    <property type="entry name" value="Terpenoid synthases"/>
    <property type="match status" value="1"/>
</dbReference>
<evidence type="ECO:0000313" key="1">
    <source>
        <dbReference type="EMBL" id="CDP28508.1"/>
    </source>
</evidence>
<dbReference type="InterPro" id="IPR008949">
    <property type="entry name" value="Isoprenoid_synthase_dom_sf"/>
</dbReference>
<dbReference type="AlphaFoldDB" id="A0A090D713"/>
<dbReference type="Proteomes" id="UP000001197">
    <property type="component" value="Chromosome 4"/>
</dbReference>
<name>A0A090D713_PODAN</name>
<reference evidence="2" key="2">
    <citation type="journal article" date="2014" name="Genetics">
        <title>Maintaining two mating types: Structure of the mating type locus and its role in heterokaryosis in Podospora anserina.</title>
        <authorList>
            <person name="Grognet P."/>
            <person name="Bidard F."/>
            <person name="Kuchly C."/>
            <person name="Tong L.C.H."/>
            <person name="Coppin E."/>
            <person name="Benkhali J.A."/>
            <person name="Couloux A."/>
            <person name="Wincker P."/>
            <person name="Debuchy R."/>
            <person name="Silar P."/>
        </authorList>
    </citation>
    <scope>GENOME REANNOTATION</scope>
    <source>
        <strain evidence="2">S / ATCC MYA-4624 / DSM 980 / FGSC 10383</strain>
    </source>
</reference>
<keyword evidence="2" id="KW-1185">Reference proteome</keyword>